<feature type="domain" description="Carboxylesterase type B" evidence="2">
    <location>
        <begin position="357"/>
        <end position="453"/>
    </location>
</feature>
<dbReference type="Proteomes" id="UP000011668">
    <property type="component" value="Unassembled WGS sequence"/>
</dbReference>
<protein>
    <submittedName>
        <fullName evidence="3">COesterase domain-containing protein</fullName>
    </submittedName>
</protein>
<evidence type="ECO:0000256" key="1">
    <source>
        <dbReference type="SAM" id="SignalP"/>
    </source>
</evidence>
<proteinExistence type="predicted"/>
<feature type="chain" id="PRO_5003997102" evidence="1">
    <location>
        <begin position="18"/>
        <end position="592"/>
    </location>
</feature>
<evidence type="ECO:0000259" key="2">
    <source>
        <dbReference type="Pfam" id="PF00135"/>
    </source>
</evidence>
<evidence type="ECO:0000313" key="4">
    <source>
        <dbReference type="Proteomes" id="UP000011668"/>
    </source>
</evidence>
<dbReference type="HOGENOM" id="CLU_460916_0_0_1"/>
<dbReference type="Pfam" id="PF00135">
    <property type="entry name" value="COesterase"/>
    <property type="match status" value="2"/>
</dbReference>
<gene>
    <name evidence="3" type="ORF">AG1IA_06289</name>
</gene>
<dbReference type="PANTHER" id="PTHR11559">
    <property type="entry name" value="CARBOXYLESTERASE"/>
    <property type="match status" value="1"/>
</dbReference>
<dbReference type="EMBL" id="AFRT01001658">
    <property type="protein sequence ID" value="ELU39681.1"/>
    <property type="molecule type" value="Genomic_DNA"/>
</dbReference>
<name>L8WND6_THACA</name>
<dbReference type="OrthoDB" id="408631at2759"/>
<dbReference type="InterPro" id="IPR002018">
    <property type="entry name" value="CarbesteraseB"/>
</dbReference>
<dbReference type="STRING" id="983506.L8WND6"/>
<comment type="caution">
    <text evidence="3">The sequence shown here is derived from an EMBL/GenBank/DDBJ whole genome shotgun (WGS) entry which is preliminary data.</text>
</comment>
<evidence type="ECO:0000313" key="3">
    <source>
        <dbReference type="EMBL" id="ELU39681.1"/>
    </source>
</evidence>
<dbReference type="OMA" id="IHEYPAN"/>
<feature type="domain" description="Carboxylesterase type B" evidence="2">
    <location>
        <begin position="170"/>
        <end position="339"/>
    </location>
</feature>
<accession>L8WND6</accession>
<dbReference type="InterPro" id="IPR050309">
    <property type="entry name" value="Type-B_Carboxylest/Lipase"/>
</dbReference>
<keyword evidence="4" id="KW-1185">Reference proteome</keyword>
<dbReference type="InterPro" id="IPR029058">
    <property type="entry name" value="AB_hydrolase_fold"/>
</dbReference>
<dbReference type="Gene3D" id="3.40.50.1820">
    <property type="entry name" value="alpha/beta hydrolase"/>
    <property type="match status" value="2"/>
</dbReference>
<organism evidence="3 4">
    <name type="scientific">Thanatephorus cucumeris (strain AG1-IA)</name>
    <name type="common">Rice sheath blight fungus</name>
    <name type="synonym">Rhizoctonia solani</name>
    <dbReference type="NCBI Taxonomy" id="983506"/>
    <lineage>
        <taxon>Eukaryota</taxon>
        <taxon>Fungi</taxon>
        <taxon>Dikarya</taxon>
        <taxon>Basidiomycota</taxon>
        <taxon>Agaricomycotina</taxon>
        <taxon>Agaricomycetes</taxon>
        <taxon>Cantharellales</taxon>
        <taxon>Ceratobasidiaceae</taxon>
        <taxon>Rhizoctonia</taxon>
        <taxon>Rhizoctonia solani AG-1</taxon>
    </lineage>
</organism>
<reference evidence="3 4" key="1">
    <citation type="journal article" date="2013" name="Nat. Commun.">
        <title>The evolution and pathogenic mechanisms of the rice sheath blight pathogen.</title>
        <authorList>
            <person name="Zheng A."/>
            <person name="Lin R."/>
            <person name="Xu L."/>
            <person name="Qin P."/>
            <person name="Tang C."/>
            <person name="Ai P."/>
            <person name="Zhang D."/>
            <person name="Liu Y."/>
            <person name="Sun Z."/>
            <person name="Feng H."/>
            <person name="Wang Y."/>
            <person name="Chen Y."/>
            <person name="Liang X."/>
            <person name="Fu R."/>
            <person name="Li Q."/>
            <person name="Zhang J."/>
            <person name="Yu X."/>
            <person name="Xie Z."/>
            <person name="Ding L."/>
            <person name="Guan P."/>
            <person name="Tang J."/>
            <person name="Liang Y."/>
            <person name="Wang S."/>
            <person name="Deng Q."/>
            <person name="Li S."/>
            <person name="Zhu J."/>
            <person name="Wang L."/>
            <person name="Liu H."/>
            <person name="Li P."/>
        </authorList>
    </citation>
    <scope>NUCLEOTIDE SEQUENCE [LARGE SCALE GENOMIC DNA]</scope>
    <source>
        <strain evidence="4">AG-1 IA</strain>
    </source>
</reference>
<dbReference type="AlphaFoldDB" id="L8WND6"/>
<keyword evidence="1" id="KW-0732">Signal</keyword>
<feature type="signal peptide" evidence="1">
    <location>
        <begin position="1"/>
        <end position="17"/>
    </location>
</feature>
<sequence length="592" mass="65726">MFTLFILVIIFRPECPSISQVQANAIYASKLNMPVWKYHFAYLTSDPDGVKHGSELQYVNTVVALDKPREVADQAKIMNAYWIIAFGDPNKVNSSAPAWPRYTTQNETQIRFSNGTAYTEPDNIRRNATDFWRSIPDVLIQVCQSKIRMTRKLAFIWLPALLLSSGALSAKVSLKYGTFVGYDNYANDANTTLPNPVVAYLNIPYAAPPIGERRFKHPQAPLKIIGNFNSTTYGPACPQPGILNIDEDCLTLAVYAPKGTKPSDKLPVVVWCALASMVSGAPVKYVAVGVNYRLGAYGWLPSNLTQKAGLLNLGLYDQAYAIDWVQKYIKSFGGDPEQVFTGNKTISTRFIDAKLLQVTLFGQSAGGTTVGYHMFNLEKKPKFKRVIMDSGAPTARAIPDWYERLYGSPFMSEFLNITGCSRGSDEIATFSCLREVPQRTITDAISQAAHVSWESGDFHKMPILTGFNTDEANALVPRNLNTTGDFLVQATSIYASKVNISVWKYHFDHLTPGADSWIGVNHTSELPFVSKVWANKLTGQVADQSRLMNAYWSSCEPSKCRGRTKLTTVSQLLFRATRTLMCLNPPLFGRGT</sequence>
<dbReference type="SUPFAM" id="SSF53474">
    <property type="entry name" value="alpha/beta-Hydrolases"/>
    <property type="match status" value="2"/>
</dbReference>